<dbReference type="VEuPathDB" id="VectorBase:RSAN_041437"/>
<organism evidence="4 5">
    <name type="scientific">Rhipicephalus sanguineus</name>
    <name type="common">Brown dog tick</name>
    <name type="synonym">Ixodes sanguineus</name>
    <dbReference type="NCBI Taxonomy" id="34632"/>
    <lineage>
        <taxon>Eukaryota</taxon>
        <taxon>Metazoa</taxon>
        <taxon>Ecdysozoa</taxon>
        <taxon>Arthropoda</taxon>
        <taxon>Chelicerata</taxon>
        <taxon>Arachnida</taxon>
        <taxon>Acari</taxon>
        <taxon>Parasitiformes</taxon>
        <taxon>Ixodida</taxon>
        <taxon>Ixodoidea</taxon>
        <taxon>Ixodidae</taxon>
        <taxon>Rhipicephalinae</taxon>
        <taxon>Rhipicephalus</taxon>
        <taxon>Rhipicephalus</taxon>
    </lineage>
</organism>
<feature type="transmembrane region" description="Helical" evidence="2">
    <location>
        <begin position="286"/>
        <end position="303"/>
    </location>
</feature>
<dbReference type="AlphaFoldDB" id="A0A9D4T8H7"/>
<keyword evidence="2" id="KW-0812">Transmembrane</keyword>
<dbReference type="Pfam" id="PF03732">
    <property type="entry name" value="Retrotrans_gag"/>
    <property type="match status" value="1"/>
</dbReference>
<evidence type="ECO:0000256" key="1">
    <source>
        <dbReference type="SAM" id="MobiDB-lite"/>
    </source>
</evidence>
<dbReference type="Proteomes" id="UP000821837">
    <property type="component" value="Chromosome 1"/>
</dbReference>
<keyword evidence="2" id="KW-0472">Membrane</keyword>
<keyword evidence="2" id="KW-1133">Transmembrane helix</keyword>
<sequence length="386" mass="43569">MLDGSSPEESGHRDDDDCAGLTKRELFDALREKDRLLADLLRRLPQPESSGAPRQADVTTFQVMPDLSKNISDFAGDGCASAARDWMEGLRQTATLHRWPTPFLLETAKGHLVGAAKDWYHSRSAEISSWDDFERIFRRTFYSQTRAAERWRRMQERVQQRNENTAAYFHAKVRLCREAHLDFCDTREQVLTGLRSRELCTMLLGRSHADEDDLLHDVEEFERIDRERQQRFGGVSERGAPSNPPRMQPAPKTPLHDTFGGAFDGLYAELTKLPAKEFIEGEPRRRIFITTGWFLTTVALATFTSNVGVVIELLGCLAAANIFIFPGLCLIGVFHQQEKFGLKRPMAVFTIGAVMVVIGSFVFGVVLLNTIMHDITKGGSHHLLCT</sequence>
<reference evidence="4" key="1">
    <citation type="journal article" date="2020" name="Cell">
        <title>Large-Scale Comparative Analyses of Tick Genomes Elucidate Their Genetic Diversity and Vector Capacities.</title>
        <authorList>
            <consortium name="Tick Genome and Microbiome Consortium (TIGMIC)"/>
            <person name="Jia N."/>
            <person name="Wang J."/>
            <person name="Shi W."/>
            <person name="Du L."/>
            <person name="Sun Y."/>
            <person name="Zhan W."/>
            <person name="Jiang J.F."/>
            <person name="Wang Q."/>
            <person name="Zhang B."/>
            <person name="Ji P."/>
            <person name="Bell-Sakyi L."/>
            <person name="Cui X.M."/>
            <person name="Yuan T.T."/>
            <person name="Jiang B.G."/>
            <person name="Yang W.F."/>
            <person name="Lam T.T."/>
            <person name="Chang Q.C."/>
            <person name="Ding S.J."/>
            <person name="Wang X.J."/>
            <person name="Zhu J.G."/>
            <person name="Ruan X.D."/>
            <person name="Zhao L."/>
            <person name="Wei J.T."/>
            <person name="Ye R.Z."/>
            <person name="Que T.C."/>
            <person name="Du C.H."/>
            <person name="Zhou Y.H."/>
            <person name="Cheng J.X."/>
            <person name="Dai P.F."/>
            <person name="Guo W.B."/>
            <person name="Han X.H."/>
            <person name="Huang E.J."/>
            <person name="Li L.F."/>
            <person name="Wei W."/>
            <person name="Gao Y.C."/>
            <person name="Liu J.Z."/>
            <person name="Shao H.Z."/>
            <person name="Wang X."/>
            <person name="Wang C.C."/>
            <person name="Yang T.C."/>
            <person name="Huo Q.B."/>
            <person name="Li W."/>
            <person name="Chen H.Y."/>
            <person name="Chen S.E."/>
            <person name="Zhou L.G."/>
            <person name="Ni X.B."/>
            <person name="Tian J.H."/>
            <person name="Sheng Y."/>
            <person name="Liu T."/>
            <person name="Pan Y.S."/>
            <person name="Xia L.Y."/>
            <person name="Li J."/>
            <person name="Zhao F."/>
            <person name="Cao W.C."/>
        </authorList>
    </citation>
    <scope>NUCLEOTIDE SEQUENCE</scope>
    <source>
        <strain evidence="4">Rsan-2018</strain>
    </source>
</reference>
<evidence type="ECO:0000256" key="2">
    <source>
        <dbReference type="SAM" id="Phobius"/>
    </source>
</evidence>
<protein>
    <recommendedName>
        <fullName evidence="3">Retrotransposon gag domain-containing protein</fullName>
    </recommendedName>
</protein>
<feature type="transmembrane region" description="Helical" evidence="2">
    <location>
        <begin position="346"/>
        <end position="368"/>
    </location>
</feature>
<feature type="transmembrane region" description="Helical" evidence="2">
    <location>
        <begin position="309"/>
        <end position="334"/>
    </location>
</feature>
<evidence type="ECO:0000313" key="4">
    <source>
        <dbReference type="EMBL" id="KAH7982007.1"/>
    </source>
</evidence>
<name>A0A9D4T8H7_RHISA</name>
<gene>
    <name evidence="4" type="ORF">HPB52_002597</name>
</gene>
<proteinExistence type="predicted"/>
<dbReference type="EMBL" id="JABSTV010001245">
    <property type="protein sequence ID" value="KAH7982007.1"/>
    <property type="molecule type" value="Genomic_DNA"/>
</dbReference>
<reference evidence="4" key="2">
    <citation type="submission" date="2021-09" db="EMBL/GenBank/DDBJ databases">
        <authorList>
            <person name="Jia N."/>
            <person name="Wang J."/>
            <person name="Shi W."/>
            <person name="Du L."/>
            <person name="Sun Y."/>
            <person name="Zhan W."/>
            <person name="Jiang J."/>
            <person name="Wang Q."/>
            <person name="Zhang B."/>
            <person name="Ji P."/>
            <person name="Sakyi L.B."/>
            <person name="Cui X."/>
            <person name="Yuan T."/>
            <person name="Jiang B."/>
            <person name="Yang W."/>
            <person name="Lam T.T.-Y."/>
            <person name="Chang Q."/>
            <person name="Ding S."/>
            <person name="Wang X."/>
            <person name="Zhu J."/>
            <person name="Ruan X."/>
            <person name="Zhao L."/>
            <person name="Wei J."/>
            <person name="Que T."/>
            <person name="Du C."/>
            <person name="Cheng J."/>
            <person name="Dai P."/>
            <person name="Han X."/>
            <person name="Huang E."/>
            <person name="Gao Y."/>
            <person name="Liu J."/>
            <person name="Shao H."/>
            <person name="Ye R."/>
            <person name="Li L."/>
            <person name="Wei W."/>
            <person name="Wang X."/>
            <person name="Wang C."/>
            <person name="Huo Q."/>
            <person name="Li W."/>
            <person name="Guo W."/>
            <person name="Chen H."/>
            <person name="Chen S."/>
            <person name="Zhou L."/>
            <person name="Zhou L."/>
            <person name="Ni X."/>
            <person name="Tian J."/>
            <person name="Zhou Y."/>
            <person name="Sheng Y."/>
            <person name="Liu T."/>
            <person name="Pan Y."/>
            <person name="Xia L."/>
            <person name="Li J."/>
            <person name="Zhao F."/>
            <person name="Cao W."/>
        </authorList>
    </citation>
    <scope>NUCLEOTIDE SEQUENCE</scope>
    <source>
        <strain evidence="4">Rsan-2018</strain>
        <tissue evidence="4">Larvae</tissue>
    </source>
</reference>
<evidence type="ECO:0000313" key="5">
    <source>
        <dbReference type="Proteomes" id="UP000821837"/>
    </source>
</evidence>
<keyword evidence="5" id="KW-1185">Reference proteome</keyword>
<comment type="caution">
    <text evidence="4">The sequence shown here is derived from an EMBL/GenBank/DDBJ whole genome shotgun (WGS) entry which is preliminary data.</text>
</comment>
<feature type="domain" description="Retrotransposon gag" evidence="3">
    <location>
        <begin position="110"/>
        <end position="195"/>
    </location>
</feature>
<dbReference type="InterPro" id="IPR005162">
    <property type="entry name" value="Retrotrans_gag_dom"/>
</dbReference>
<evidence type="ECO:0000259" key="3">
    <source>
        <dbReference type="Pfam" id="PF03732"/>
    </source>
</evidence>
<feature type="region of interest" description="Disordered" evidence="1">
    <location>
        <begin position="230"/>
        <end position="250"/>
    </location>
</feature>
<accession>A0A9D4T8H7</accession>